<sequence>MATVSGDDSAARRRRTVNRPGRTVAWHYKDACPRHALTCGTQPTADPRIYSSVTNPYPTNLMLIPEDRQMSNT</sequence>
<accession>A0A4C1SR78</accession>
<evidence type="ECO:0000256" key="1">
    <source>
        <dbReference type="SAM" id="MobiDB-lite"/>
    </source>
</evidence>
<protein>
    <submittedName>
        <fullName evidence="2">Uncharacterized protein</fullName>
    </submittedName>
</protein>
<dbReference type="AlphaFoldDB" id="A0A4C1SR78"/>
<dbReference type="EMBL" id="BGZK01000011">
    <property type="protein sequence ID" value="GBP03728.1"/>
    <property type="molecule type" value="Genomic_DNA"/>
</dbReference>
<evidence type="ECO:0000313" key="2">
    <source>
        <dbReference type="EMBL" id="GBP03728.1"/>
    </source>
</evidence>
<reference evidence="2 3" key="1">
    <citation type="journal article" date="2019" name="Commun. Biol.">
        <title>The bagworm genome reveals a unique fibroin gene that provides high tensile strength.</title>
        <authorList>
            <person name="Kono N."/>
            <person name="Nakamura H."/>
            <person name="Ohtoshi R."/>
            <person name="Tomita M."/>
            <person name="Numata K."/>
            <person name="Arakawa K."/>
        </authorList>
    </citation>
    <scope>NUCLEOTIDE SEQUENCE [LARGE SCALE GENOMIC DNA]</scope>
</reference>
<gene>
    <name evidence="2" type="ORF">EVAR_2457_1</name>
</gene>
<evidence type="ECO:0000313" key="3">
    <source>
        <dbReference type="Proteomes" id="UP000299102"/>
    </source>
</evidence>
<comment type="caution">
    <text evidence="2">The sequence shown here is derived from an EMBL/GenBank/DDBJ whole genome shotgun (WGS) entry which is preliminary data.</text>
</comment>
<feature type="region of interest" description="Disordered" evidence="1">
    <location>
        <begin position="1"/>
        <end position="20"/>
    </location>
</feature>
<name>A0A4C1SR78_EUMVA</name>
<dbReference type="Proteomes" id="UP000299102">
    <property type="component" value="Unassembled WGS sequence"/>
</dbReference>
<organism evidence="2 3">
    <name type="scientific">Eumeta variegata</name>
    <name type="common">Bagworm moth</name>
    <name type="synonym">Eumeta japonica</name>
    <dbReference type="NCBI Taxonomy" id="151549"/>
    <lineage>
        <taxon>Eukaryota</taxon>
        <taxon>Metazoa</taxon>
        <taxon>Ecdysozoa</taxon>
        <taxon>Arthropoda</taxon>
        <taxon>Hexapoda</taxon>
        <taxon>Insecta</taxon>
        <taxon>Pterygota</taxon>
        <taxon>Neoptera</taxon>
        <taxon>Endopterygota</taxon>
        <taxon>Lepidoptera</taxon>
        <taxon>Glossata</taxon>
        <taxon>Ditrysia</taxon>
        <taxon>Tineoidea</taxon>
        <taxon>Psychidae</taxon>
        <taxon>Oiketicinae</taxon>
        <taxon>Eumeta</taxon>
    </lineage>
</organism>
<proteinExistence type="predicted"/>
<keyword evidence="3" id="KW-1185">Reference proteome</keyword>